<dbReference type="AlphaFoldDB" id="A0A2C9V3Q5"/>
<gene>
    <name evidence="1" type="ORF">MANES_10G018700</name>
</gene>
<dbReference type="EMBL" id="CM004396">
    <property type="protein sequence ID" value="OAY38487.1"/>
    <property type="molecule type" value="Genomic_DNA"/>
</dbReference>
<accession>A0A2C9V3Q5</accession>
<evidence type="ECO:0000313" key="1">
    <source>
        <dbReference type="EMBL" id="OAY38487.1"/>
    </source>
</evidence>
<protein>
    <submittedName>
        <fullName evidence="1">Uncharacterized protein</fullName>
    </submittedName>
</protein>
<proteinExistence type="predicted"/>
<sequence>MLKLGLNFRVAESNLQRANLGTTVRLLFRSHVLCGNQGRQPFPITN</sequence>
<name>A0A2C9V3Q5_MANES</name>
<organism evidence="1">
    <name type="scientific">Manihot esculenta</name>
    <name type="common">Cassava</name>
    <name type="synonym">Jatropha manihot</name>
    <dbReference type="NCBI Taxonomy" id="3983"/>
    <lineage>
        <taxon>Eukaryota</taxon>
        <taxon>Viridiplantae</taxon>
        <taxon>Streptophyta</taxon>
        <taxon>Embryophyta</taxon>
        <taxon>Tracheophyta</taxon>
        <taxon>Spermatophyta</taxon>
        <taxon>Magnoliopsida</taxon>
        <taxon>eudicotyledons</taxon>
        <taxon>Gunneridae</taxon>
        <taxon>Pentapetalae</taxon>
        <taxon>rosids</taxon>
        <taxon>fabids</taxon>
        <taxon>Malpighiales</taxon>
        <taxon>Euphorbiaceae</taxon>
        <taxon>Crotonoideae</taxon>
        <taxon>Manihoteae</taxon>
        <taxon>Manihot</taxon>
    </lineage>
</organism>
<reference evidence="1" key="1">
    <citation type="submission" date="2016-02" db="EMBL/GenBank/DDBJ databases">
        <title>WGS assembly of Manihot esculenta.</title>
        <authorList>
            <person name="Bredeson J.V."/>
            <person name="Prochnik S.E."/>
            <person name="Lyons J.B."/>
            <person name="Schmutz J."/>
            <person name="Grimwood J."/>
            <person name="Vrebalov J."/>
            <person name="Bart R.S."/>
            <person name="Amuge T."/>
            <person name="Ferguson M.E."/>
            <person name="Green R."/>
            <person name="Putnam N."/>
            <person name="Stites J."/>
            <person name="Rounsley S."/>
            <person name="Rokhsar D.S."/>
        </authorList>
    </citation>
    <scope>NUCLEOTIDE SEQUENCE [LARGE SCALE GENOMIC DNA]</scope>
    <source>
        <tissue evidence="1">Leaf</tissue>
    </source>
</reference>